<feature type="region of interest" description="Disordered" evidence="1">
    <location>
        <begin position="85"/>
        <end position="136"/>
    </location>
</feature>
<evidence type="ECO:0000256" key="1">
    <source>
        <dbReference type="SAM" id="MobiDB-lite"/>
    </source>
</evidence>
<dbReference type="PANTHER" id="PTHR12019:SF12">
    <property type="entry name" value="LEM DOMAIN-CONTAINING PROTEIN 1"/>
    <property type="match status" value="1"/>
</dbReference>
<dbReference type="Pfam" id="PF03020">
    <property type="entry name" value="LEM"/>
    <property type="match status" value="1"/>
</dbReference>
<proteinExistence type="predicted"/>
<dbReference type="AlphaFoldDB" id="A0A833YJF0"/>
<feature type="compositionally biased region" description="Basic and acidic residues" evidence="1">
    <location>
        <begin position="114"/>
        <end position="136"/>
    </location>
</feature>
<reference evidence="4 5" key="1">
    <citation type="journal article" date="2020" name="Nature">
        <title>Six reference-quality genomes reveal evolution of bat adaptations.</title>
        <authorList>
            <person name="Jebb D."/>
            <person name="Huang Z."/>
            <person name="Pippel M."/>
            <person name="Hughes G.M."/>
            <person name="Lavrichenko K."/>
            <person name="Devanna P."/>
            <person name="Winkler S."/>
            <person name="Jermiin L.S."/>
            <person name="Skirmuntt E.C."/>
            <person name="Katzourakis A."/>
            <person name="Burkitt-Gray L."/>
            <person name="Ray D.A."/>
            <person name="Sullivan K.A.M."/>
            <person name="Roscito J.G."/>
            <person name="Kirilenko B.M."/>
            <person name="Davalos L.M."/>
            <person name="Corthals A.P."/>
            <person name="Power M.L."/>
            <person name="Jones G."/>
            <person name="Ransome R.D."/>
            <person name="Dechmann D.K.N."/>
            <person name="Locatelli A.G."/>
            <person name="Puechmaille S.J."/>
            <person name="Fedrigo O."/>
            <person name="Jarvis E.D."/>
            <person name="Hiller M."/>
            <person name="Vernes S.C."/>
            <person name="Myers E.W."/>
            <person name="Teeling E.C."/>
        </authorList>
    </citation>
    <scope>NUCLEOTIDE SEQUENCE [LARGE SCALE GENOMIC DNA]</scope>
    <source>
        <strain evidence="4">Bat1K_MPI-CBG_1</strain>
    </source>
</reference>
<accession>A0A833YJF0</accession>
<comment type="caution">
    <text evidence="4">The sequence shown here is derived from an EMBL/GenBank/DDBJ whole genome shotgun (WGS) entry which is preliminary data.</text>
</comment>
<dbReference type="SMART" id="SM00540">
    <property type="entry name" value="LEM"/>
    <property type="match status" value="1"/>
</dbReference>
<dbReference type="PROSITE" id="PS50954">
    <property type="entry name" value="LEM"/>
    <property type="match status" value="1"/>
</dbReference>
<evidence type="ECO:0000313" key="5">
    <source>
        <dbReference type="Proteomes" id="UP000664940"/>
    </source>
</evidence>
<evidence type="ECO:0000256" key="2">
    <source>
        <dbReference type="SAM" id="Phobius"/>
    </source>
</evidence>
<feature type="transmembrane region" description="Helical" evidence="2">
    <location>
        <begin position="157"/>
        <end position="177"/>
    </location>
</feature>
<organism evidence="4 5">
    <name type="scientific">Phyllostomus discolor</name>
    <name type="common">pale spear-nosed bat</name>
    <dbReference type="NCBI Taxonomy" id="89673"/>
    <lineage>
        <taxon>Eukaryota</taxon>
        <taxon>Metazoa</taxon>
        <taxon>Chordata</taxon>
        <taxon>Craniata</taxon>
        <taxon>Vertebrata</taxon>
        <taxon>Euteleostomi</taxon>
        <taxon>Mammalia</taxon>
        <taxon>Eutheria</taxon>
        <taxon>Laurasiatheria</taxon>
        <taxon>Chiroptera</taxon>
        <taxon>Yangochiroptera</taxon>
        <taxon>Phyllostomidae</taxon>
        <taxon>Phyllostominae</taxon>
        <taxon>Phyllostomus</taxon>
    </lineage>
</organism>
<gene>
    <name evidence="4" type="ORF">HJG60_007584</name>
</gene>
<feature type="region of interest" description="Disordered" evidence="1">
    <location>
        <begin position="46"/>
        <end position="65"/>
    </location>
</feature>
<dbReference type="Proteomes" id="UP000664940">
    <property type="component" value="Unassembled WGS sequence"/>
</dbReference>
<dbReference type="SUPFAM" id="SSF63451">
    <property type="entry name" value="LEM domain"/>
    <property type="match status" value="1"/>
</dbReference>
<dbReference type="InterPro" id="IPR011015">
    <property type="entry name" value="LEM/LEM-like_dom_sf"/>
</dbReference>
<dbReference type="Gene3D" id="1.10.720.40">
    <property type="match status" value="1"/>
</dbReference>
<dbReference type="InterPro" id="IPR051656">
    <property type="entry name" value="LEM_domain"/>
</dbReference>
<protein>
    <submittedName>
        <fullName evidence="4">LEM domain containing 1</fullName>
    </submittedName>
</protein>
<keyword evidence="2" id="KW-0472">Membrane</keyword>
<evidence type="ECO:0000259" key="3">
    <source>
        <dbReference type="PROSITE" id="PS50954"/>
    </source>
</evidence>
<dbReference type="FunFam" id="1.10.720.40:FF:000001">
    <property type="entry name" value="LEM domain containing 2, isoform CRA_a"/>
    <property type="match status" value="1"/>
</dbReference>
<dbReference type="EMBL" id="JABVXQ010000015">
    <property type="protein sequence ID" value="KAF6074858.1"/>
    <property type="molecule type" value="Genomic_DNA"/>
</dbReference>
<evidence type="ECO:0000313" key="4">
    <source>
        <dbReference type="EMBL" id="KAF6074858.1"/>
    </source>
</evidence>
<dbReference type="InterPro" id="IPR003887">
    <property type="entry name" value="LEM_dom"/>
</dbReference>
<dbReference type="CDD" id="cd12940">
    <property type="entry name" value="LEM_LAP2_LEMD1"/>
    <property type="match status" value="1"/>
</dbReference>
<feature type="domain" description="LEM" evidence="3">
    <location>
        <begin position="1"/>
        <end position="45"/>
    </location>
</feature>
<dbReference type="PANTHER" id="PTHR12019">
    <property type="entry name" value="LAMINA-ASSOCIATED POLYPEPTIDE THYMOPOIETIN"/>
    <property type="match status" value="1"/>
</dbReference>
<keyword evidence="2" id="KW-0812">Transmembrane</keyword>
<keyword evidence="2" id="KW-1133">Transmembrane helix</keyword>
<name>A0A833YJF0_9CHIR</name>
<sequence>MVDVKCLSDDELQHELDKLGFSPGPVLSSTRKLYENKLIQLLVSPPCASPPVKNEPGEQDGAQGCDDNKELNAIVIVKGNITVASEKNKGPKKRSKASTAKAKAQDTDGLSPKCSEKVRGASRAPDSRPKGRSDAEEKDCRAINCSVGGRDLEKFPVGVKLAAFVIFVIVIFVYITVEKKPLLG</sequence>